<reference evidence="1 2" key="1">
    <citation type="journal article" date="2021" name="bioRxiv">
        <title>Chromosome-scale and haplotype-resolved genome assembly of a tetraploid potato cultivar.</title>
        <authorList>
            <person name="Sun H."/>
            <person name="Jiao W.-B."/>
            <person name="Krause K."/>
            <person name="Campoy J.A."/>
            <person name="Goel M."/>
            <person name="Folz-Donahue K."/>
            <person name="Kukat C."/>
            <person name="Huettel B."/>
            <person name="Schneeberger K."/>
        </authorList>
    </citation>
    <scope>NUCLEOTIDE SEQUENCE [LARGE SCALE GENOMIC DNA]</scope>
    <source>
        <strain evidence="1">SolTubOtavaFocal</strain>
        <tissue evidence="1">Leaves</tissue>
    </source>
</reference>
<gene>
    <name evidence="1" type="ORF">KY290_023889</name>
</gene>
<keyword evidence="2" id="KW-1185">Reference proteome</keyword>
<comment type="caution">
    <text evidence="1">The sequence shown here is derived from an EMBL/GenBank/DDBJ whole genome shotgun (WGS) entry which is preliminary data.</text>
</comment>
<name>A0ABQ7UPF1_SOLTU</name>
<proteinExistence type="predicted"/>
<organism evidence="1 2">
    <name type="scientific">Solanum tuberosum</name>
    <name type="common">Potato</name>
    <dbReference type="NCBI Taxonomy" id="4113"/>
    <lineage>
        <taxon>Eukaryota</taxon>
        <taxon>Viridiplantae</taxon>
        <taxon>Streptophyta</taxon>
        <taxon>Embryophyta</taxon>
        <taxon>Tracheophyta</taxon>
        <taxon>Spermatophyta</taxon>
        <taxon>Magnoliopsida</taxon>
        <taxon>eudicotyledons</taxon>
        <taxon>Gunneridae</taxon>
        <taxon>Pentapetalae</taxon>
        <taxon>asterids</taxon>
        <taxon>lamiids</taxon>
        <taxon>Solanales</taxon>
        <taxon>Solanaceae</taxon>
        <taxon>Solanoideae</taxon>
        <taxon>Solaneae</taxon>
        <taxon>Solanum</taxon>
    </lineage>
</organism>
<protein>
    <recommendedName>
        <fullName evidence="3">Retrotransposon Copia-like N-terminal domain-containing protein</fullName>
    </recommendedName>
</protein>
<sequence length="108" mass="12401">MASNTTFMSLSTSSLHHLIAACLVKLKPTNYLIWRTQIMQLMQVMKVTNLIKGERQSSTTDGKEKLIKGKEKEDLESLWEEKDVLLRTWISRTMTEESMYLIVGCSTT</sequence>
<evidence type="ECO:0000313" key="2">
    <source>
        <dbReference type="Proteomes" id="UP000826656"/>
    </source>
</evidence>
<dbReference type="EMBL" id="JAIVGD010000018">
    <property type="protein sequence ID" value="KAH0753619.1"/>
    <property type="molecule type" value="Genomic_DNA"/>
</dbReference>
<evidence type="ECO:0000313" key="1">
    <source>
        <dbReference type="EMBL" id="KAH0753619.1"/>
    </source>
</evidence>
<accession>A0ABQ7UPF1</accession>
<dbReference type="Proteomes" id="UP000826656">
    <property type="component" value="Unassembled WGS sequence"/>
</dbReference>
<evidence type="ECO:0008006" key="3">
    <source>
        <dbReference type="Google" id="ProtNLM"/>
    </source>
</evidence>